<dbReference type="GO" id="GO:0046872">
    <property type="term" value="F:metal ion binding"/>
    <property type="evidence" value="ECO:0007669"/>
    <property type="project" value="UniProtKB-UniRule"/>
</dbReference>
<evidence type="ECO:0000256" key="7">
    <source>
        <dbReference type="ARBA" id="ARBA00022737"/>
    </source>
</evidence>
<feature type="domain" description="Peptidase M50" evidence="17">
    <location>
        <begin position="142"/>
        <end position="180"/>
    </location>
</feature>
<feature type="transmembrane region" description="Helical" evidence="14">
    <location>
        <begin position="215"/>
        <end position="233"/>
    </location>
</feature>
<evidence type="ECO:0000256" key="4">
    <source>
        <dbReference type="ARBA" id="ARBA00022670"/>
    </source>
</evidence>
<feature type="domain" description="Peptidase M50" evidence="17">
    <location>
        <begin position="58"/>
        <end position="130"/>
    </location>
</feature>
<keyword evidence="7" id="KW-0677">Repeat</keyword>
<evidence type="ECO:0000256" key="1">
    <source>
        <dbReference type="ARBA" id="ARBA00004651"/>
    </source>
</evidence>
<evidence type="ECO:0000256" key="12">
    <source>
        <dbReference type="ARBA" id="ARBA00023122"/>
    </source>
</evidence>
<protein>
    <recommendedName>
        <fullName evidence="14">Zinc metalloprotease</fullName>
    </recommendedName>
</protein>
<comment type="subcellular location">
    <subcellularLocation>
        <location evidence="1 14">Cell membrane</location>
        <topology evidence="1 14">Multi-pass membrane protein</topology>
    </subcellularLocation>
</comment>
<sequence>MSPAADPQYGWLLGRVAGIPVYIGRSWPIIAVVVVMTFGPQLAGALPGGAGYAVAAAYALLLLVSVLVHEAGHALAARSTGSEVSRIVANLWGGHTVFGSGQRRPGTAALIAIAGPAGNLLLAGVGWLLLQVDLPAVPALLAWALAFSNVFVAVFNLLPGLPLDGGFVVEAVVWKVTGDRWLAMVVAGWLGRVVTVLAVVYVLAEPLLSGGRPSLVTIVWVALIGAFLWQGATQAIRAGTARRAVARVRVGQVLRPVVVVPGSASAATALEGFARLPGAERAVLVDPMGTPVGFLDLAALSAVPVDQLPVVPATAVLVRPPSGWVVQADPGDDASLVVSALAGHVEGENVKEAVLVCDSLGQLIGTVSLADVEAALR</sequence>
<dbReference type="EMBL" id="JADIXZ010000003">
    <property type="protein sequence ID" value="MBK6300171.1"/>
    <property type="molecule type" value="Genomic_DNA"/>
</dbReference>
<evidence type="ECO:0000313" key="19">
    <source>
        <dbReference type="Proteomes" id="UP000718281"/>
    </source>
</evidence>
<keyword evidence="13 14" id="KW-0472">Membrane</keyword>
<dbReference type="GO" id="GO:0008237">
    <property type="term" value="F:metallopeptidase activity"/>
    <property type="evidence" value="ECO:0007669"/>
    <property type="project" value="UniProtKB-UniRule"/>
</dbReference>
<dbReference type="PANTHER" id="PTHR39188">
    <property type="entry name" value="MEMBRANE-ASSOCIATED ZINC METALLOPROTEASE M50B"/>
    <property type="match status" value="1"/>
</dbReference>
<dbReference type="GO" id="GO:0006508">
    <property type="term" value="P:proteolysis"/>
    <property type="evidence" value="ECO:0007669"/>
    <property type="project" value="UniProtKB-KW"/>
</dbReference>
<evidence type="ECO:0000256" key="15">
    <source>
        <dbReference type="PIRSR" id="PIRSR006404-1"/>
    </source>
</evidence>
<evidence type="ECO:0000256" key="9">
    <source>
        <dbReference type="ARBA" id="ARBA00022833"/>
    </source>
</evidence>
<feature type="binding site" evidence="16">
    <location>
        <position position="164"/>
    </location>
    <ligand>
        <name>Zn(2+)</name>
        <dbReference type="ChEBI" id="CHEBI:29105"/>
        <note>catalytic</note>
    </ligand>
</feature>
<feature type="transmembrane region" description="Helical" evidence="14">
    <location>
        <begin position="12"/>
        <end position="38"/>
    </location>
</feature>
<name>A0A935CEN2_9MICO</name>
<evidence type="ECO:0000259" key="17">
    <source>
        <dbReference type="Pfam" id="PF02163"/>
    </source>
</evidence>
<dbReference type="InterPro" id="IPR016483">
    <property type="entry name" value="UCP006404_Pept_M50_CBS"/>
</dbReference>
<evidence type="ECO:0000256" key="8">
    <source>
        <dbReference type="ARBA" id="ARBA00022801"/>
    </source>
</evidence>
<feature type="binding site" evidence="16">
    <location>
        <position position="69"/>
    </location>
    <ligand>
        <name>Zn(2+)</name>
        <dbReference type="ChEBI" id="CHEBI:29105"/>
        <note>catalytic</note>
    </ligand>
</feature>
<feature type="transmembrane region" description="Helical" evidence="14">
    <location>
        <begin position="136"/>
        <end position="161"/>
    </location>
</feature>
<dbReference type="InterPro" id="IPR008915">
    <property type="entry name" value="Peptidase_M50"/>
</dbReference>
<comment type="similarity">
    <text evidence="2 14">Belongs to the peptidase M50B family.</text>
</comment>
<dbReference type="PANTHER" id="PTHR39188:SF3">
    <property type="entry name" value="STAGE IV SPORULATION PROTEIN FB"/>
    <property type="match status" value="1"/>
</dbReference>
<keyword evidence="5 14" id="KW-0812">Transmembrane</keyword>
<keyword evidence="9 14" id="KW-0862">Zinc</keyword>
<keyword evidence="3 14" id="KW-1003">Cell membrane</keyword>
<proteinExistence type="inferred from homology"/>
<evidence type="ECO:0000256" key="10">
    <source>
        <dbReference type="ARBA" id="ARBA00022989"/>
    </source>
</evidence>
<organism evidence="18 19">
    <name type="scientific">Candidatus Phosphoribacter hodrii</name>
    <dbReference type="NCBI Taxonomy" id="2953743"/>
    <lineage>
        <taxon>Bacteria</taxon>
        <taxon>Bacillati</taxon>
        <taxon>Actinomycetota</taxon>
        <taxon>Actinomycetes</taxon>
        <taxon>Micrococcales</taxon>
        <taxon>Dermatophilaceae</taxon>
        <taxon>Candidatus Phosphoribacter</taxon>
    </lineage>
</organism>
<evidence type="ECO:0000256" key="3">
    <source>
        <dbReference type="ARBA" id="ARBA00022475"/>
    </source>
</evidence>
<evidence type="ECO:0000256" key="5">
    <source>
        <dbReference type="ARBA" id="ARBA00022692"/>
    </source>
</evidence>
<dbReference type="AlphaFoldDB" id="A0A935CEN2"/>
<comment type="caution">
    <text evidence="18">The sequence shown here is derived from an EMBL/GenBank/DDBJ whole genome shotgun (WGS) entry which is preliminary data.</text>
</comment>
<evidence type="ECO:0000313" key="18">
    <source>
        <dbReference type="EMBL" id="MBK6300171.1"/>
    </source>
</evidence>
<feature type="transmembrane region" description="Helical" evidence="14">
    <location>
        <begin position="50"/>
        <end position="68"/>
    </location>
</feature>
<dbReference type="Proteomes" id="UP000718281">
    <property type="component" value="Unassembled WGS sequence"/>
</dbReference>
<evidence type="ECO:0000256" key="13">
    <source>
        <dbReference type="ARBA" id="ARBA00023136"/>
    </source>
</evidence>
<reference evidence="18 19" key="1">
    <citation type="submission" date="2020-10" db="EMBL/GenBank/DDBJ databases">
        <title>Connecting structure to function with the recovery of over 1000 high-quality activated sludge metagenome-assembled genomes encoding full-length rRNA genes using long-read sequencing.</title>
        <authorList>
            <person name="Singleton C.M."/>
            <person name="Petriglieri F."/>
            <person name="Kristensen J.M."/>
            <person name="Kirkegaard R.H."/>
            <person name="Michaelsen T.Y."/>
            <person name="Andersen M.H."/>
            <person name="Karst S.M."/>
            <person name="Dueholm M.S."/>
            <person name="Nielsen P.H."/>
            <person name="Albertsen M."/>
        </authorList>
    </citation>
    <scope>NUCLEOTIDE SEQUENCE [LARGE SCALE GENOMIC DNA]</scope>
    <source>
        <strain evidence="18">AalE_18-Q3-R2-46_BAT3C.188</strain>
    </source>
</reference>
<keyword evidence="12" id="KW-0129">CBS domain</keyword>
<comment type="cofactor">
    <cofactor evidence="14 16">
        <name>Zn(2+)</name>
        <dbReference type="ChEBI" id="CHEBI:29105"/>
    </cofactor>
    <text evidence="14 16">Binds 1 zinc ion per subunit.</text>
</comment>
<dbReference type="GO" id="GO:0005886">
    <property type="term" value="C:plasma membrane"/>
    <property type="evidence" value="ECO:0007669"/>
    <property type="project" value="UniProtKB-SubCell"/>
</dbReference>
<evidence type="ECO:0000256" key="14">
    <source>
        <dbReference type="PIRNR" id="PIRNR006404"/>
    </source>
</evidence>
<keyword evidence="6 14" id="KW-0479">Metal-binding</keyword>
<keyword evidence="8 14" id="KW-0378">Hydrolase</keyword>
<feature type="transmembrane region" description="Helical" evidence="14">
    <location>
        <begin position="108"/>
        <end position="130"/>
    </location>
</feature>
<feature type="active site" evidence="15">
    <location>
        <position position="70"/>
    </location>
</feature>
<keyword evidence="4 14" id="KW-0645">Protease</keyword>
<evidence type="ECO:0000256" key="6">
    <source>
        <dbReference type="ARBA" id="ARBA00022723"/>
    </source>
</evidence>
<keyword evidence="11 14" id="KW-0482">Metalloprotease</keyword>
<feature type="transmembrane region" description="Helical" evidence="14">
    <location>
        <begin position="181"/>
        <end position="203"/>
    </location>
</feature>
<dbReference type="PIRSF" id="PIRSF006404">
    <property type="entry name" value="UCP006404_Pept_M50_CBS"/>
    <property type="match status" value="1"/>
</dbReference>
<feature type="binding site" evidence="16">
    <location>
        <position position="73"/>
    </location>
    <ligand>
        <name>Zn(2+)</name>
        <dbReference type="ChEBI" id="CHEBI:29105"/>
        <note>catalytic</note>
    </ligand>
</feature>
<gene>
    <name evidence="18" type="ORF">IPF40_03655</name>
</gene>
<evidence type="ECO:0000256" key="11">
    <source>
        <dbReference type="ARBA" id="ARBA00023049"/>
    </source>
</evidence>
<dbReference type="Pfam" id="PF02163">
    <property type="entry name" value="Peptidase_M50"/>
    <property type="match status" value="2"/>
</dbReference>
<accession>A0A935CEN2</accession>
<evidence type="ECO:0000256" key="16">
    <source>
        <dbReference type="PIRSR" id="PIRSR006404-2"/>
    </source>
</evidence>
<evidence type="ECO:0000256" key="2">
    <source>
        <dbReference type="ARBA" id="ARBA00007931"/>
    </source>
</evidence>
<keyword evidence="10 14" id="KW-1133">Transmembrane helix</keyword>